<keyword evidence="8" id="KW-1185">Reference proteome</keyword>
<name>A0A8J6HDM1_TENMO</name>
<dbReference type="PANTHER" id="PTHR13628">
    <property type="entry name" value="TRANSMEMBRANE PROTEIN 267"/>
    <property type="match status" value="1"/>
</dbReference>
<reference evidence="7" key="1">
    <citation type="journal article" date="2020" name="J Insects Food Feed">
        <title>The yellow mealworm (Tenebrio molitor) genome: a resource for the emerging insects as food and feed industry.</title>
        <authorList>
            <person name="Eriksson T."/>
            <person name="Andere A."/>
            <person name="Kelstrup H."/>
            <person name="Emery V."/>
            <person name="Picard C."/>
        </authorList>
    </citation>
    <scope>NUCLEOTIDE SEQUENCE</scope>
    <source>
        <strain evidence="7">Stoneville</strain>
        <tissue evidence="7">Whole head</tissue>
    </source>
</reference>
<dbReference type="InterPro" id="IPR026572">
    <property type="entry name" value="TMEM267"/>
</dbReference>
<gene>
    <name evidence="7" type="ORF">GEV33_010321</name>
</gene>
<feature type="transmembrane region" description="Helical" evidence="6">
    <location>
        <begin position="114"/>
        <end position="132"/>
    </location>
</feature>
<comment type="subcellular location">
    <subcellularLocation>
        <location evidence="1">Membrane</location>
        <topology evidence="1">Multi-pass membrane protein</topology>
    </subcellularLocation>
</comment>
<keyword evidence="3 6" id="KW-0812">Transmembrane</keyword>
<comment type="caution">
    <text evidence="7">The sequence shown here is derived from an EMBL/GenBank/DDBJ whole genome shotgun (WGS) entry which is preliminary data.</text>
</comment>
<proteinExistence type="predicted"/>
<reference evidence="7" key="2">
    <citation type="submission" date="2021-08" db="EMBL/GenBank/DDBJ databases">
        <authorList>
            <person name="Eriksson T."/>
        </authorList>
    </citation>
    <scope>NUCLEOTIDE SEQUENCE</scope>
    <source>
        <strain evidence="7">Stoneville</strain>
        <tissue evidence="7">Whole head</tissue>
    </source>
</reference>
<dbReference type="Proteomes" id="UP000719412">
    <property type="component" value="Unassembled WGS sequence"/>
</dbReference>
<evidence type="ECO:0000256" key="4">
    <source>
        <dbReference type="ARBA" id="ARBA00022989"/>
    </source>
</evidence>
<evidence type="ECO:0000313" key="7">
    <source>
        <dbReference type="EMBL" id="KAH0812472.1"/>
    </source>
</evidence>
<evidence type="ECO:0000256" key="1">
    <source>
        <dbReference type="ARBA" id="ARBA00004141"/>
    </source>
</evidence>
<organism evidence="7 8">
    <name type="scientific">Tenebrio molitor</name>
    <name type="common">Yellow mealworm beetle</name>
    <dbReference type="NCBI Taxonomy" id="7067"/>
    <lineage>
        <taxon>Eukaryota</taxon>
        <taxon>Metazoa</taxon>
        <taxon>Ecdysozoa</taxon>
        <taxon>Arthropoda</taxon>
        <taxon>Hexapoda</taxon>
        <taxon>Insecta</taxon>
        <taxon>Pterygota</taxon>
        <taxon>Neoptera</taxon>
        <taxon>Endopterygota</taxon>
        <taxon>Coleoptera</taxon>
        <taxon>Polyphaga</taxon>
        <taxon>Cucujiformia</taxon>
        <taxon>Tenebrionidae</taxon>
        <taxon>Tenebrio</taxon>
    </lineage>
</organism>
<protein>
    <recommendedName>
        <fullName evidence="2">Transmembrane protein 267</fullName>
    </recommendedName>
</protein>
<dbReference type="AlphaFoldDB" id="A0A8J6HDM1"/>
<feature type="transmembrane region" description="Helical" evidence="6">
    <location>
        <begin position="15"/>
        <end position="33"/>
    </location>
</feature>
<accession>A0A8J6HDM1</accession>
<dbReference type="Pfam" id="PF04307">
    <property type="entry name" value="YdjM"/>
    <property type="match status" value="1"/>
</dbReference>
<dbReference type="EMBL" id="JABDTM020026026">
    <property type="protein sequence ID" value="KAH0812472.1"/>
    <property type="molecule type" value="Genomic_DNA"/>
</dbReference>
<keyword evidence="4 6" id="KW-1133">Transmembrane helix</keyword>
<dbReference type="GO" id="GO:0016020">
    <property type="term" value="C:membrane"/>
    <property type="evidence" value="ECO:0007669"/>
    <property type="project" value="UniProtKB-SubCell"/>
</dbReference>
<sequence>MSYLWFHPSVLFNTNNYIIILLALVSTTGDYIVTHTKLHLFQALFDNATHAAIGGLSWFFVCINFKNRSHLQTLFEIGACAGIASLIDVDHFVSARSFYLKDATSLQKRPPLHCSTFPLVCCLLVLLGSYFFQVDLWKKISLIVLTAFVSHHTRDATRRGFWFYPFGSTPPVPYYLYVSTTCVIPVVICQLHRLVRIDDGGKYSFLSGYRSSAPIRAVPCKMFANVAGAVSLNGLPSTNAQQRAQTSIRKYYPPDVGCDNIISFFEMRAIQTVMGREWSHSEAVVPCTIHLVPWF</sequence>
<dbReference type="InterPro" id="IPR007404">
    <property type="entry name" value="YdjM-like"/>
</dbReference>
<feature type="transmembrane region" description="Helical" evidence="6">
    <location>
        <begin position="174"/>
        <end position="195"/>
    </location>
</feature>
<evidence type="ECO:0000313" key="8">
    <source>
        <dbReference type="Proteomes" id="UP000719412"/>
    </source>
</evidence>
<evidence type="ECO:0000256" key="6">
    <source>
        <dbReference type="SAM" id="Phobius"/>
    </source>
</evidence>
<dbReference type="PANTHER" id="PTHR13628:SF1">
    <property type="entry name" value="TRANSMEMBRANE PROTEIN 267"/>
    <property type="match status" value="1"/>
</dbReference>
<evidence type="ECO:0000256" key="3">
    <source>
        <dbReference type="ARBA" id="ARBA00022692"/>
    </source>
</evidence>
<feature type="transmembrane region" description="Helical" evidence="6">
    <location>
        <begin position="40"/>
        <end position="61"/>
    </location>
</feature>
<keyword evidence="5 6" id="KW-0472">Membrane</keyword>
<evidence type="ECO:0000256" key="2">
    <source>
        <dbReference type="ARBA" id="ARBA00013977"/>
    </source>
</evidence>
<evidence type="ECO:0000256" key="5">
    <source>
        <dbReference type="ARBA" id="ARBA00023136"/>
    </source>
</evidence>